<dbReference type="GO" id="GO:0010304">
    <property type="term" value="P:PSII associated light-harvesting complex II catabolic process"/>
    <property type="evidence" value="ECO:0007669"/>
    <property type="project" value="TreeGrafter"/>
</dbReference>
<proteinExistence type="inferred from homology"/>
<dbReference type="InterPro" id="IPR036291">
    <property type="entry name" value="NAD(P)-bd_dom_sf"/>
</dbReference>
<dbReference type="Proteomes" id="UP000242754">
    <property type="component" value="Unassembled WGS sequence"/>
</dbReference>
<dbReference type="CDD" id="cd05233">
    <property type="entry name" value="SDR_c"/>
    <property type="match status" value="1"/>
</dbReference>
<dbReference type="PROSITE" id="PS00061">
    <property type="entry name" value="ADH_SHORT"/>
    <property type="match status" value="1"/>
</dbReference>
<dbReference type="OrthoDB" id="9809821at2"/>
<evidence type="ECO:0000313" key="3">
    <source>
        <dbReference type="Proteomes" id="UP000242754"/>
    </source>
</evidence>
<dbReference type="EMBL" id="FJNE01000008">
    <property type="protein sequence ID" value="CZQ99297.1"/>
    <property type="molecule type" value="Genomic_DNA"/>
</dbReference>
<dbReference type="AlphaFoldDB" id="A0A143YVH3"/>
<dbReference type="SUPFAM" id="SSF51735">
    <property type="entry name" value="NAD(P)-binding Rossmann-fold domains"/>
    <property type="match status" value="1"/>
</dbReference>
<sequence>MKNIVITGSTRGLGFSMATEFLRSGCNVTLSGRGETPAEATQSELSPFEGKYIYVSCNVQEKADLQKLWDASLAQWGEIDIWINNAGQNTPHLFSWETGETDTENIIKTNLIGMIYGSQIAATGMLKQGHGAIYSMEGLGSNNMIQVKTILYGTTKHALTYFMKGLAKELEGTNVIAGRLSPGMMLTDFITKTPDGEQSQVVADEKFRKTFNILADKPATVAKYFVPRILSNTKNDAQIAWLTNRKVAWRFMTAGFRKDRLI</sequence>
<evidence type="ECO:0000313" key="2">
    <source>
        <dbReference type="EMBL" id="CZQ99297.1"/>
    </source>
</evidence>
<evidence type="ECO:0000256" key="1">
    <source>
        <dbReference type="ARBA" id="ARBA00006484"/>
    </source>
</evidence>
<dbReference type="InterPro" id="IPR020904">
    <property type="entry name" value="Sc_DH/Rdtase_CS"/>
</dbReference>
<dbReference type="Pfam" id="PF00106">
    <property type="entry name" value="adh_short"/>
    <property type="match status" value="1"/>
</dbReference>
<dbReference type="InterPro" id="IPR002347">
    <property type="entry name" value="SDR_fam"/>
</dbReference>
<gene>
    <name evidence="2" type="ORF">Tpal_2352</name>
</gene>
<dbReference type="GO" id="GO:0015996">
    <property type="term" value="P:chlorophyll catabolic process"/>
    <property type="evidence" value="ECO:0007669"/>
    <property type="project" value="TreeGrafter"/>
</dbReference>
<dbReference type="Gene3D" id="3.40.50.720">
    <property type="entry name" value="NAD(P)-binding Rossmann-like Domain"/>
    <property type="match status" value="1"/>
</dbReference>
<dbReference type="PANTHER" id="PTHR24314:SF21">
    <property type="entry name" value="CHLOROPHYLL(IDE) B REDUCTASE NYC1, CHLOROPLASTIC-RELATED"/>
    <property type="match status" value="1"/>
</dbReference>
<reference evidence="2 3" key="1">
    <citation type="submission" date="2016-02" db="EMBL/GenBank/DDBJ databases">
        <authorList>
            <person name="Wen L."/>
            <person name="He K."/>
            <person name="Yang H."/>
        </authorList>
    </citation>
    <scope>NUCLEOTIDE SEQUENCE [LARGE SCALE GENOMIC DNA]</scope>
    <source>
        <strain evidence="2">Trichococcus palustris</strain>
    </source>
</reference>
<dbReference type="InterPro" id="IPR052625">
    <property type="entry name" value="Chl_b_Red"/>
</dbReference>
<accession>A0A143YVH3</accession>
<dbReference type="STRING" id="140314.SAMN04488076_10786"/>
<organism evidence="2 3">
    <name type="scientific">Trichococcus palustris</name>
    <dbReference type="NCBI Taxonomy" id="140314"/>
    <lineage>
        <taxon>Bacteria</taxon>
        <taxon>Bacillati</taxon>
        <taxon>Bacillota</taxon>
        <taxon>Bacilli</taxon>
        <taxon>Lactobacillales</taxon>
        <taxon>Carnobacteriaceae</taxon>
        <taxon>Trichococcus</taxon>
    </lineage>
</organism>
<comment type="similarity">
    <text evidence="1">Belongs to the short-chain dehydrogenases/reductases (SDR) family.</text>
</comment>
<dbReference type="RefSeq" id="WP_087033906.1">
    <property type="nucleotide sequence ID" value="NZ_FJNE01000008.1"/>
</dbReference>
<dbReference type="PRINTS" id="PR00081">
    <property type="entry name" value="GDHRDH"/>
</dbReference>
<dbReference type="GO" id="GO:0034256">
    <property type="term" value="F:chlorophyll(ide) b reductase activity"/>
    <property type="evidence" value="ECO:0007669"/>
    <property type="project" value="TreeGrafter"/>
</dbReference>
<protein>
    <submittedName>
        <fullName evidence="2">Glucose/ribitol dehydrogenase</fullName>
    </submittedName>
</protein>
<keyword evidence="3" id="KW-1185">Reference proteome</keyword>
<dbReference type="PANTHER" id="PTHR24314">
    <property type="entry name" value="NON-SPECIFIC LIPID TRANSFER PROTEIN-RELATED"/>
    <property type="match status" value="1"/>
</dbReference>
<name>A0A143YVH3_9LACT</name>